<evidence type="ECO:0000256" key="5">
    <source>
        <dbReference type="ARBA" id="ARBA00023163"/>
    </source>
</evidence>
<dbReference type="EMBL" id="CP011391">
    <property type="protein sequence ID" value="AMK54304.1"/>
    <property type="molecule type" value="Genomic_DNA"/>
</dbReference>
<evidence type="ECO:0000256" key="2">
    <source>
        <dbReference type="ARBA" id="ARBA00023015"/>
    </source>
</evidence>
<evidence type="ECO:0000313" key="11">
    <source>
        <dbReference type="Proteomes" id="UP000186758"/>
    </source>
</evidence>
<evidence type="ECO:0000259" key="7">
    <source>
        <dbReference type="Pfam" id="PF08281"/>
    </source>
</evidence>
<dbReference type="Gene3D" id="1.10.1740.10">
    <property type="match status" value="1"/>
</dbReference>
<protein>
    <recommendedName>
        <fullName evidence="12">RNA polymerase subunit sigma</fullName>
    </recommendedName>
</protein>
<dbReference type="InterPro" id="IPR013324">
    <property type="entry name" value="RNA_pol_sigma_r3/r4-like"/>
</dbReference>
<dbReference type="EMBL" id="MPJZ01000052">
    <property type="protein sequence ID" value="OLU45186.1"/>
    <property type="molecule type" value="Genomic_DNA"/>
</dbReference>
<dbReference type="RefSeq" id="WP_067556491.1">
    <property type="nucleotide sequence ID" value="NZ_CAJTBG010000057.1"/>
</dbReference>
<dbReference type="NCBIfam" id="TIGR02937">
    <property type="entry name" value="sigma70-ECF"/>
    <property type="match status" value="1"/>
</dbReference>
<evidence type="ECO:0000313" key="10">
    <source>
        <dbReference type="Proteomes" id="UP000069771"/>
    </source>
</evidence>
<dbReference type="Proteomes" id="UP000186758">
    <property type="component" value="Unassembled WGS sequence"/>
</dbReference>
<dbReference type="OrthoDB" id="9795666at2"/>
<proteinExistence type="inferred from homology"/>
<accession>A0A140DUH7</accession>
<dbReference type="STRING" id="1702221.AALO17_11700"/>
<feature type="domain" description="RNA polymerase sigma factor 70 region 4 type 2" evidence="7">
    <location>
        <begin position="94"/>
        <end position="141"/>
    </location>
</feature>
<evidence type="ECO:0000313" key="8">
    <source>
        <dbReference type="EMBL" id="AMK54304.1"/>
    </source>
</evidence>
<keyword evidence="4" id="KW-0238">DNA-binding</keyword>
<dbReference type="GeneID" id="78477916"/>
<comment type="similarity">
    <text evidence="1">Belongs to the sigma-70 factor family. ECF subfamily.</text>
</comment>
<dbReference type="KEGG" id="fro:AALO17_11700"/>
<sequence>MDLEEMYEQHARQVYLYLLSLSHDAALSEDLTQETFLKASVKIRGFRHESTLSSWLCTIARNQYFDFCRGKKRDPAGDGSLVLQGMDDPRDLRVFACLHKLPEPYREIVWLRVYGLLSFAEIAEIFCRSESWSRVMYHRGRCRLRELWEREWEEDCHD</sequence>
<dbReference type="Pfam" id="PF08281">
    <property type="entry name" value="Sigma70_r4_2"/>
    <property type="match status" value="1"/>
</dbReference>
<evidence type="ECO:0000256" key="1">
    <source>
        <dbReference type="ARBA" id="ARBA00010641"/>
    </source>
</evidence>
<dbReference type="InterPro" id="IPR013325">
    <property type="entry name" value="RNA_pol_sigma_r2"/>
</dbReference>
<dbReference type="SUPFAM" id="SSF88659">
    <property type="entry name" value="Sigma3 and sigma4 domains of RNA polymerase sigma factors"/>
    <property type="match status" value="1"/>
</dbReference>
<dbReference type="Gene3D" id="1.10.10.10">
    <property type="entry name" value="Winged helix-like DNA-binding domain superfamily/Winged helix DNA-binding domain"/>
    <property type="match status" value="1"/>
</dbReference>
<dbReference type="InterPro" id="IPR036388">
    <property type="entry name" value="WH-like_DNA-bd_sf"/>
</dbReference>
<gene>
    <name evidence="8" type="ORF">AALO17_11700</name>
    <name evidence="9" type="ORF">BO223_05725</name>
</gene>
<organism evidence="8 10">
    <name type="scientific">Faecalibaculum rodentium</name>
    <dbReference type="NCBI Taxonomy" id="1702221"/>
    <lineage>
        <taxon>Bacteria</taxon>
        <taxon>Bacillati</taxon>
        <taxon>Bacillota</taxon>
        <taxon>Erysipelotrichia</taxon>
        <taxon>Erysipelotrichales</taxon>
        <taxon>Erysipelotrichaceae</taxon>
        <taxon>Faecalibaculum</taxon>
    </lineage>
</organism>
<evidence type="ECO:0000259" key="6">
    <source>
        <dbReference type="Pfam" id="PF04542"/>
    </source>
</evidence>
<keyword evidence="5" id="KW-0804">Transcription</keyword>
<feature type="domain" description="RNA polymerase sigma-70 region 2" evidence="6">
    <location>
        <begin position="6"/>
        <end position="73"/>
    </location>
</feature>
<evidence type="ECO:0000256" key="4">
    <source>
        <dbReference type="ARBA" id="ARBA00023125"/>
    </source>
</evidence>
<dbReference type="GO" id="GO:0006352">
    <property type="term" value="P:DNA-templated transcription initiation"/>
    <property type="evidence" value="ECO:0007669"/>
    <property type="project" value="InterPro"/>
</dbReference>
<dbReference type="Pfam" id="PF04542">
    <property type="entry name" value="Sigma70_r2"/>
    <property type="match status" value="1"/>
</dbReference>
<dbReference type="PANTHER" id="PTHR43133:SF52">
    <property type="entry name" value="ECF RNA POLYMERASE SIGMA FACTOR SIGL"/>
    <property type="match status" value="1"/>
</dbReference>
<dbReference type="GO" id="GO:0016987">
    <property type="term" value="F:sigma factor activity"/>
    <property type="evidence" value="ECO:0007669"/>
    <property type="project" value="UniProtKB-KW"/>
</dbReference>
<evidence type="ECO:0008006" key="12">
    <source>
        <dbReference type="Google" id="ProtNLM"/>
    </source>
</evidence>
<name>A0A140DUH7_9FIRM</name>
<evidence type="ECO:0000313" key="9">
    <source>
        <dbReference type="EMBL" id="OLU45186.1"/>
    </source>
</evidence>
<dbReference type="InterPro" id="IPR007627">
    <property type="entry name" value="RNA_pol_sigma70_r2"/>
</dbReference>
<dbReference type="InterPro" id="IPR039425">
    <property type="entry name" value="RNA_pol_sigma-70-like"/>
</dbReference>
<dbReference type="AlphaFoldDB" id="A0A140DUH7"/>
<keyword evidence="10" id="KW-1185">Reference proteome</keyword>
<dbReference type="PANTHER" id="PTHR43133">
    <property type="entry name" value="RNA POLYMERASE ECF-TYPE SIGMA FACTO"/>
    <property type="match status" value="1"/>
</dbReference>
<dbReference type="GO" id="GO:0003677">
    <property type="term" value="F:DNA binding"/>
    <property type="evidence" value="ECO:0007669"/>
    <property type="project" value="UniProtKB-KW"/>
</dbReference>
<keyword evidence="2" id="KW-0805">Transcription regulation</keyword>
<dbReference type="Proteomes" id="UP000069771">
    <property type="component" value="Chromosome"/>
</dbReference>
<reference evidence="9 11" key="2">
    <citation type="submission" date="2016-11" db="EMBL/GenBank/DDBJ databases">
        <title>Description of two novel members of the family Erysipelotrichaceae: Ileibacterium lipovorans gen. nov., sp. nov. and Dubosiella newyorkensis, gen. nov., sp. nov.</title>
        <authorList>
            <person name="Cox L.M."/>
            <person name="Sohn J."/>
            <person name="Tyrrell K.L."/>
            <person name="Citron D.M."/>
            <person name="Lawson P.A."/>
            <person name="Patel N.B."/>
            <person name="Iizumi T."/>
            <person name="Perez-Perez G.I."/>
            <person name="Goldstein E.J."/>
            <person name="Blaser M.J."/>
        </authorList>
    </citation>
    <scope>NUCLEOTIDE SEQUENCE [LARGE SCALE GENOMIC DNA]</scope>
    <source>
        <strain evidence="9 11">NYU-BL-K8</strain>
    </source>
</reference>
<dbReference type="SUPFAM" id="SSF88946">
    <property type="entry name" value="Sigma2 domain of RNA polymerase sigma factors"/>
    <property type="match status" value="1"/>
</dbReference>
<evidence type="ECO:0000256" key="3">
    <source>
        <dbReference type="ARBA" id="ARBA00023082"/>
    </source>
</evidence>
<dbReference type="InterPro" id="IPR014284">
    <property type="entry name" value="RNA_pol_sigma-70_dom"/>
</dbReference>
<dbReference type="InterPro" id="IPR013249">
    <property type="entry name" value="RNA_pol_sigma70_r4_t2"/>
</dbReference>
<reference evidence="8 10" key="1">
    <citation type="journal article" date="2016" name="Gut Pathog.">
        <title>Whole genome sequencing of "Faecalibaculum rodentium" ALO17, isolated from C57BL/6J laboratory mouse feces.</title>
        <authorList>
            <person name="Lim S."/>
            <person name="Chang D.H."/>
            <person name="Ahn S."/>
            <person name="Kim B.C."/>
        </authorList>
    </citation>
    <scope>NUCLEOTIDE SEQUENCE [LARGE SCALE GENOMIC DNA]</scope>
    <source>
        <strain evidence="8 10">Alo17</strain>
    </source>
</reference>
<keyword evidence="3" id="KW-0731">Sigma factor</keyword>